<feature type="compositionally biased region" description="Polar residues" evidence="5">
    <location>
        <begin position="403"/>
        <end position="425"/>
    </location>
</feature>
<dbReference type="SMART" id="SM00249">
    <property type="entry name" value="PHD"/>
    <property type="match status" value="2"/>
</dbReference>
<feature type="compositionally biased region" description="Polar residues" evidence="5">
    <location>
        <begin position="851"/>
        <end position="865"/>
    </location>
</feature>
<keyword evidence="8" id="KW-1185">Reference proteome</keyword>
<feature type="domain" description="PHD-type" evidence="6">
    <location>
        <begin position="512"/>
        <end position="561"/>
    </location>
</feature>
<feature type="compositionally biased region" description="Polar residues" evidence="5">
    <location>
        <begin position="1171"/>
        <end position="1192"/>
    </location>
</feature>
<dbReference type="Gene3D" id="3.30.40.10">
    <property type="entry name" value="Zinc/RING finger domain, C3HC4 (zinc finger)"/>
    <property type="match status" value="2"/>
</dbReference>
<dbReference type="InterPro" id="IPR019786">
    <property type="entry name" value="Zinc_finger_PHD-type_CS"/>
</dbReference>
<dbReference type="InterPro" id="IPR001965">
    <property type="entry name" value="Znf_PHD"/>
</dbReference>
<feature type="compositionally biased region" description="Basic and acidic residues" evidence="5">
    <location>
        <begin position="471"/>
        <end position="480"/>
    </location>
</feature>
<evidence type="ECO:0000256" key="4">
    <source>
        <dbReference type="PROSITE-ProRule" id="PRU00146"/>
    </source>
</evidence>
<feature type="compositionally biased region" description="Basic and acidic residues" evidence="5">
    <location>
        <begin position="1092"/>
        <end position="1102"/>
    </location>
</feature>
<dbReference type="PROSITE" id="PS01359">
    <property type="entry name" value="ZF_PHD_1"/>
    <property type="match status" value="1"/>
</dbReference>
<dbReference type="InterPro" id="IPR011011">
    <property type="entry name" value="Znf_FYVE_PHD"/>
</dbReference>
<dbReference type="PANTHER" id="PTHR47636">
    <property type="entry name" value="TRANSCRIPTIONAL REGULATORY PROTEIN RCO1"/>
    <property type="match status" value="1"/>
</dbReference>
<gene>
    <name evidence="7" type="ORF">H1R20_g41</name>
</gene>
<evidence type="ECO:0000256" key="2">
    <source>
        <dbReference type="ARBA" id="ARBA00022771"/>
    </source>
</evidence>
<keyword evidence="1" id="KW-0479">Metal-binding</keyword>
<feature type="compositionally biased region" description="Polar residues" evidence="5">
    <location>
        <begin position="1045"/>
        <end position="1055"/>
    </location>
</feature>
<name>A0A9W8JN17_9AGAR</name>
<feature type="region of interest" description="Disordered" evidence="5">
    <location>
        <begin position="939"/>
        <end position="991"/>
    </location>
</feature>
<feature type="compositionally biased region" description="Polar residues" evidence="5">
    <location>
        <begin position="892"/>
        <end position="902"/>
    </location>
</feature>
<dbReference type="GO" id="GO:0006357">
    <property type="term" value="P:regulation of transcription by RNA polymerase II"/>
    <property type="evidence" value="ECO:0007669"/>
    <property type="project" value="TreeGrafter"/>
</dbReference>
<feature type="region of interest" description="Disordered" evidence="5">
    <location>
        <begin position="851"/>
        <end position="904"/>
    </location>
</feature>
<feature type="compositionally biased region" description="Low complexity" evidence="5">
    <location>
        <begin position="806"/>
        <end position="818"/>
    </location>
</feature>
<sequence>MSLNYVDDPTIREQLISWIAQEGLSGDQLAAEWVLLSITSKVQSRVPPILPLSLALTGYGPSLSRTPKLVLVLSELVPMLSVLPLSLEVLNTTPFIPESKEEDLHSGWLQLPKGSLCVVSEISLEEGHISEKGAKIAHIYVHQRLRLHKGVLNLRTIQDAMAYQTVDYVFPFSRFSFETDMPFLVLSSGKSSPFFKTQLQVSVQAQTEENGEGLYAADDQSIRFPSPELLSEFRKLIGGAKIASVTLDGTTANFIQDDFVKERQTASSNKNAGKTGVVTSDDLITRMMVANVPLGCPAMATTAGLPPYMLPGVPVHQPGHLEGDPTLATEILPGPPSLVSAQQSAQKRDPRKPSTAYSYLPLSDPGSTYSGIMHGTLIGHEEPRSKRPRNDKGSATGRAQRASARNQTAMTLAVDHTSSMETPSGSGAHPIVLDAEPSGSATGDEEPTLSRSNSSLNLQDSTSHNSVPKGGKKDKGKGREVCTPPTAMRVKEEPKAVPLPTPEPASNLLNNNDHCSSCRSNGALVYCDGCPRAFHLWCLDPPMENIDEGDSRWFCPGCAIRKNPPRKPPPSVFSPLIHLVQTSIPVEYQLPDDVRNFFRDVTTGKKGTYVDATEVKPPRLNRFGQQEDRDPHRLRDKNGAAVLCFQCGMSALPAGLVSTMPTTKRPRRAASKASTPDGWKSILSCDYCDLHWHLDCLSPPLPAMPLFNKKWMCPNHAERVLPPKRRIPKNHTTPIEVTKPRQFNNGNIEIVQSEPLAAQTKPRVQADEVLINGRRYRVPERIVILDFWSKLSRHDADENREMDTVSALSSPLTSLSSLDDPDESMDPSTPSDTRDDMQAAQILFNFASSVKHQRSKTTPTVTDYDNTNGGAASTSAATTENNSPPLAKAPSDSASTSTQPTTPVIAISARPSRSAKKAASLKISSAITDLNGIADSLAASRDQSVVEEVPKKRQRAVRKQTEKKTQSTSTRELRSRSRNTTQDSISSVATENKSAPVLRLIDDSLPAESPASVSTNGNGKTKFRAVFVKREEDESSLSLALSGPDQASSSTTAPQATPRRRQSRRSTVKATEEVTKVDEKEPKEKRGRKRKLRDDDLPEVPKKPSAASSDKRSRRDADSTVGNGRKKAIATPSKSTASASVTANGSTPDSVAATPIRPPTTPLVIRLPRIGSTTKPNVSSIANGNADTPSRL</sequence>
<evidence type="ECO:0000256" key="5">
    <source>
        <dbReference type="SAM" id="MobiDB-lite"/>
    </source>
</evidence>
<proteinExistence type="predicted"/>
<feature type="compositionally biased region" description="Polar residues" evidence="5">
    <location>
        <begin position="982"/>
        <end position="991"/>
    </location>
</feature>
<dbReference type="GO" id="GO:0008270">
    <property type="term" value="F:zinc ion binding"/>
    <property type="evidence" value="ECO:0007669"/>
    <property type="project" value="UniProtKB-KW"/>
</dbReference>
<dbReference type="Pfam" id="PF09739">
    <property type="entry name" value="MCM_bind"/>
    <property type="match status" value="1"/>
</dbReference>
<dbReference type="GO" id="GO:0032221">
    <property type="term" value="C:Rpd3S complex"/>
    <property type="evidence" value="ECO:0007669"/>
    <property type="project" value="TreeGrafter"/>
</dbReference>
<feature type="compositionally biased region" description="Basic residues" evidence="5">
    <location>
        <begin position="1058"/>
        <end position="1067"/>
    </location>
</feature>
<keyword evidence="2 4" id="KW-0863">Zinc-finger</keyword>
<dbReference type="InterPro" id="IPR019787">
    <property type="entry name" value="Znf_PHD-finger"/>
</dbReference>
<accession>A0A9W8JN17</accession>
<feature type="compositionally biased region" description="Polar residues" evidence="5">
    <location>
        <begin position="1132"/>
        <end position="1149"/>
    </location>
</feature>
<keyword evidence="3" id="KW-0862">Zinc</keyword>
<feature type="compositionally biased region" description="Basic and acidic residues" evidence="5">
    <location>
        <begin position="1109"/>
        <end position="1118"/>
    </location>
</feature>
<dbReference type="OrthoDB" id="5876363at2759"/>
<feature type="compositionally biased region" description="Basic and acidic residues" evidence="5">
    <location>
        <begin position="959"/>
        <end position="975"/>
    </location>
</feature>
<feature type="region of interest" description="Disordered" evidence="5">
    <location>
        <begin position="316"/>
        <end position="486"/>
    </location>
</feature>
<feature type="non-terminal residue" evidence="7">
    <location>
        <position position="1"/>
    </location>
</feature>
<organism evidence="7 8">
    <name type="scientific">Candolleomyces eurysporus</name>
    <dbReference type="NCBI Taxonomy" id="2828524"/>
    <lineage>
        <taxon>Eukaryota</taxon>
        <taxon>Fungi</taxon>
        <taxon>Dikarya</taxon>
        <taxon>Basidiomycota</taxon>
        <taxon>Agaricomycotina</taxon>
        <taxon>Agaricomycetes</taxon>
        <taxon>Agaricomycetidae</taxon>
        <taxon>Agaricales</taxon>
        <taxon>Agaricineae</taxon>
        <taxon>Psathyrellaceae</taxon>
        <taxon>Candolleomyces</taxon>
    </lineage>
</organism>
<feature type="region of interest" description="Disordered" evidence="5">
    <location>
        <begin position="1032"/>
        <end position="1192"/>
    </location>
</feature>
<evidence type="ECO:0000313" key="8">
    <source>
        <dbReference type="Proteomes" id="UP001140091"/>
    </source>
</evidence>
<comment type="caution">
    <text evidence="7">The sequence shown here is derived from an EMBL/GenBank/DDBJ whole genome shotgun (WGS) entry which is preliminary data.</text>
</comment>
<dbReference type="InterPro" id="IPR013083">
    <property type="entry name" value="Znf_RING/FYVE/PHD"/>
</dbReference>
<feature type="compositionally biased region" description="Low complexity" evidence="5">
    <location>
        <begin position="866"/>
        <end position="883"/>
    </location>
</feature>
<dbReference type="InterPro" id="IPR052819">
    <property type="entry name" value="Chromatin_regulatory_protein"/>
</dbReference>
<feature type="compositionally biased region" description="Polar residues" evidence="5">
    <location>
        <begin position="449"/>
        <end position="466"/>
    </location>
</feature>
<feature type="compositionally biased region" description="Basic and acidic residues" evidence="5">
    <location>
        <begin position="379"/>
        <end position="392"/>
    </location>
</feature>
<dbReference type="SUPFAM" id="SSF57903">
    <property type="entry name" value="FYVE/PHD zinc finger"/>
    <property type="match status" value="2"/>
</dbReference>
<dbReference type="InterPro" id="IPR019140">
    <property type="entry name" value="MCM_complex-bd"/>
</dbReference>
<dbReference type="PROSITE" id="PS50016">
    <property type="entry name" value="ZF_PHD_2"/>
    <property type="match status" value="1"/>
</dbReference>
<feature type="region of interest" description="Disordered" evidence="5">
    <location>
        <begin position="802"/>
        <end position="834"/>
    </location>
</feature>
<evidence type="ECO:0000259" key="6">
    <source>
        <dbReference type="PROSITE" id="PS50016"/>
    </source>
</evidence>
<protein>
    <recommendedName>
        <fullName evidence="6">PHD-type domain-containing protein</fullName>
    </recommendedName>
</protein>
<dbReference type="EMBL" id="JANBPK010000003">
    <property type="protein sequence ID" value="KAJ2937054.1"/>
    <property type="molecule type" value="Genomic_DNA"/>
</dbReference>
<reference evidence="7" key="1">
    <citation type="submission" date="2022-06" db="EMBL/GenBank/DDBJ databases">
        <title>Genome Sequence of Candolleomyces eurysporus.</title>
        <authorList>
            <person name="Buettner E."/>
        </authorList>
    </citation>
    <scope>NUCLEOTIDE SEQUENCE</scope>
    <source>
        <strain evidence="7">VTCC 930004</strain>
    </source>
</reference>
<dbReference type="AlphaFoldDB" id="A0A9W8JN17"/>
<feature type="compositionally biased region" description="Basic and acidic residues" evidence="5">
    <location>
        <begin position="1070"/>
        <end position="1084"/>
    </location>
</feature>
<evidence type="ECO:0000256" key="1">
    <source>
        <dbReference type="ARBA" id="ARBA00022723"/>
    </source>
</evidence>
<dbReference type="Proteomes" id="UP001140091">
    <property type="component" value="Unassembled WGS sequence"/>
</dbReference>
<dbReference type="Pfam" id="PF00628">
    <property type="entry name" value="PHD"/>
    <property type="match status" value="2"/>
</dbReference>
<dbReference type="PANTHER" id="PTHR47636:SF1">
    <property type="entry name" value="TRANSCRIPTIONAL REGULATORY PROTEIN RCO1"/>
    <property type="match status" value="1"/>
</dbReference>
<dbReference type="CDD" id="cd15534">
    <property type="entry name" value="PHD2_PHF12_Rco1"/>
    <property type="match status" value="1"/>
</dbReference>
<evidence type="ECO:0000313" key="7">
    <source>
        <dbReference type="EMBL" id="KAJ2937054.1"/>
    </source>
</evidence>
<evidence type="ECO:0000256" key="3">
    <source>
        <dbReference type="ARBA" id="ARBA00022833"/>
    </source>
</evidence>